<evidence type="ECO:0000313" key="1">
    <source>
        <dbReference type="EMBL" id="EME46065.1"/>
    </source>
</evidence>
<dbReference type="HOGENOM" id="CLU_2277405_0_0_1"/>
<protein>
    <submittedName>
        <fullName evidence="1">Uncharacterized protein</fullName>
    </submittedName>
</protein>
<sequence>MEFMAAHAMSLTKSSTKFLFVIRAEEPADGAETEGGDELMRSSDMSVIARTWLDTLDEYDSLVQHGALSNGNKHAKATKLRQELKIVMSADTVLRQMDDAQM</sequence>
<accession>N1PUM0</accession>
<dbReference type="AlphaFoldDB" id="N1PUM0"/>
<proteinExistence type="predicted"/>
<dbReference type="Proteomes" id="UP000016933">
    <property type="component" value="Unassembled WGS sequence"/>
</dbReference>
<dbReference type="EMBL" id="KB446537">
    <property type="protein sequence ID" value="EME46065.1"/>
    <property type="molecule type" value="Genomic_DNA"/>
</dbReference>
<reference evidence="2" key="1">
    <citation type="journal article" date="2012" name="PLoS Genet.">
        <title>The genomes of the fungal plant pathogens Cladosporium fulvum and Dothistroma septosporum reveal adaptation to different hosts and lifestyles but also signatures of common ancestry.</title>
        <authorList>
            <person name="de Wit P.J.G.M."/>
            <person name="van der Burgt A."/>
            <person name="Oekmen B."/>
            <person name="Stergiopoulos I."/>
            <person name="Abd-Elsalam K.A."/>
            <person name="Aerts A.L."/>
            <person name="Bahkali A.H."/>
            <person name="Beenen H.G."/>
            <person name="Chettri P."/>
            <person name="Cox M.P."/>
            <person name="Datema E."/>
            <person name="de Vries R.P."/>
            <person name="Dhillon B."/>
            <person name="Ganley A.R."/>
            <person name="Griffiths S.A."/>
            <person name="Guo Y."/>
            <person name="Hamelin R.C."/>
            <person name="Henrissat B."/>
            <person name="Kabir M.S."/>
            <person name="Jashni M.K."/>
            <person name="Kema G."/>
            <person name="Klaubauf S."/>
            <person name="Lapidus A."/>
            <person name="Levasseur A."/>
            <person name="Lindquist E."/>
            <person name="Mehrabi R."/>
            <person name="Ohm R.A."/>
            <person name="Owen T.J."/>
            <person name="Salamov A."/>
            <person name="Schwelm A."/>
            <person name="Schijlen E."/>
            <person name="Sun H."/>
            <person name="van den Burg H.A."/>
            <person name="van Ham R.C.H.J."/>
            <person name="Zhang S."/>
            <person name="Goodwin S.B."/>
            <person name="Grigoriev I.V."/>
            <person name="Collemare J."/>
            <person name="Bradshaw R.E."/>
        </authorList>
    </citation>
    <scope>NUCLEOTIDE SEQUENCE [LARGE SCALE GENOMIC DNA]</scope>
    <source>
        <strain evidence="2">NZE10 / CBS 128990</strain>
    </source>
</reference>
<keyword evidence="2" id="KW-1185">Reference proteome</keyword>
<reference evidence="1 2" key="2">
    <citation type="journal article" date="2012" name="PLoS Pathog.">
        <title>Diverse lifestyles and strategies of plant pathogenesis encoded in the genomes of eighteen Dothideomycetes fungi.</title>
        <authorList>
            <person name="Ohm R.A."/>
            <person name="Feau N."/>
            <person name="Henrissat B."/>
            <person name="Schoch C.L."/>
            <person name="Horwitz B.A."/>
            <person name="Barry K.W."/>
            <person name="Condon B.J."/>
            <person name="Copeland A.C."/>
            <person name="Dhillon B."/>
            <person name="Glaser F."/>
            <person name="Hesse C.N."/>
            <person name="Kosti I."/>
            <person name="LaButti K."/>
            <person name="Lindquist E.A."/>
            <person name="Lucas S."/>
            <person name="Salamov A.A."/>
            <person name="Bradshaw R.E."/>
            <person name="Ciuffetti L."/>
            <person name="Hamelin R.C."/>
            <person name="Kema G.H.J."/>
            <person name="Lawrence C."/>
            <person name="Scott J.A."/>
            <person name="Spatafora J.W."/>
            <person name="Turgeon B.G."/>
            <person name="de Wit P.J.G.M."/>
            <person name="Zhong S."/>
            <person name="Goodwin S.B."/>
            <person name="Grigoriev I.V."/>
        </authorList>
    </citation>
    <scope>NUCLEOTIDE SEQUENCE [LARGE SCALE GENOMIC DNA]</scope>
    <source>
        <strain evidence="2">NZE10 / CBS 128990</strain>
    </source>
</reference>
<gene>
    <name evidence="1" type="ORF">DOTSEDRAFT_70153</name>
</gene>
<evidence type="ECO:0000313" key="2">
    <source>
        <dbReference type="Proteomes" id="UP000016933"/>
    </source>
</evidence>
<organism evidence="1 2">
    <name type="scientific">Dothistroma septosporum (strain NZE10 / CBS 128990)</name>
    <name type="common">Red band needle blight fungus</name>
    <name type="synonym">Mycosphaerella pini</name>
    <dbReference type="NCBI Taxonomy" id="675120"/>
    <lineage>
        <taxon>Eukaryota</taxon>
        <taxon>Fungi</taxon>
        <taxon>Dikarya</taxon>
        <taxon>Ascomycota</taxon>
        <taxon>Pezizomycotina</taxon>
        <taxon>Dothideomycetes</taxon>
        <taxon>Dothideomycetidae</taxon>
        <taxon>Mycosphaerellales</taxon>
        <taxon>Mycosphaerellaceae</taxon>
        <taxon>Dothistroma</taxon>
    </lineage>
</organism>
<name>N1PUM0_DOTSN</name>